<name>A0A2H0YU12_9BACT</name>
<dbReference type="SUPFAM" id="SSF51556">
    <property type="entry name" value="Metallo-dependent hydrolases"/>
    <property type="match status" value="1"/>
</dbReference>
<dbReference type="Gene3D" id="3.20.20.140">
    <property type="entry name" value="Metal-dependent hydrolases"/>
    <property type="match status" value="1"/>
</dbReference>
<dbReference type="InterPro" id="IPR032466">
    <property type="entry name" value="Metal_Hydrolase"/>
</dbReference>
<dbReference type="GO" id="GO:0016788">
    <property type="term" value="F:hydrolase activity, acting on ester bonds"/>
    <property type="evidence" value="ECO:0007669"/>
    <property type="project" value="InterPro"/>
</dbReference>
<dbReference type="InterPro" id="IPR001130">
    <property type="entry name" value="TatD-like"/>
</dbReference>
<dbReference type="EMBL" id="PEXV01000015">
    <property type="protein sequence ID" value="PIS41926.1"/>
    <property type="molecule type" value="Genomic_DNA"/>
</dbReference>
<organism evidence="1 2">
    <name type="scientific">Candidatus Kerfeldbacteria bacterium CG08_land_8_20_14_0_20_42_7</name>
    <dbReference type="NCBI Taxonomy" id="2014245"/>
    <lineage>
        <taxon>Bacteria</taxon>
        <taxon>Candidatus Kerfeldiibacteriota</taxon>
    </lineage>
</organism>
<dbReference type="Proteomes" id="UP000228711">
    <property type="component" value="Unassembled WGS sequence"/>
</dbReference>
<dbReference type="PANTHER" id="PTHR46124">
    <property type="entry name" value="D-AMINOACYL-TRNA DEACYLASE"/>
    <property type="match status" value="1"/>
</dbReference>
<evidence type="ECO:0000313" key="1">
    <source>
        <dbReference type="EMBL" id="PIS41926.1"/>
    </source>
</evidence>
<feature type="non-terminal residue" evidence="1">
    <location>
        <position position="1"/>
    </location>
</feature>
<sequence length="145" mass="16421">SLDLPVIVHTRANPQNYRDAYEDVYAILAEHAYPNIVMHAFATFPNLAKKFLDAGYMISFSGLVTYPEFPVLPELVRFVPLDRMMLETDAPYMTPQKKRGERNVPQNVELVAQAIASYKSIPLAEVQRVATENSEKFFKLKTVAA</sequence>
<accession>A0A2H0YU12</accession>
<dbReference type="PANTHER" id="PTHR46124:SF2">
    <property type="entry name" value="D-AMINOACYL-TRNA DEACYLASE"/>
    <property type="match status" value="1"/>
</dbReference>
<dbReference type="GO" id="GO:0005829">
    <property type="term" value="C:cytosol"/>
    <property type="evidence" value="ECO:0007669"/>
    <property type="project" value="TreeGrafter"/>
</dbReference>
<dbReference type="Pfam" id="PF01026">
    <property type="entry name" value="TatD_DNase"/>
    <property type="match status" value="1"/>
</dbReference>
<proteinExistence type="predicted"/>
<dbReference type="AlphaFoldDB" id="A0A2H0YU12"/>
<protein>
    <recommendedName>
        <fullName evidence="3">Hydrolase TatD</fullName>
    </recommendedName>
</protein>
<gene>
    <name evidence="1" type="ORF">COT25_00460</name>
</gene>
<comment type="caution">
    <text evidence="1">The sequence shown here is derived from an EMBL/GenBank/DDBJ whole genome shotgun (WGS) entry which is preliminary data.</text>
</comment>
<evidence type="ECO:0008006" key="3">
    <source>
        <dbReference type="Google" id="ProtNLM"/>
    </source>
</evidence>
<evidence type="ECO:0000313" key="2">
    <source>
        <dbReference type="Proteomes" id="UP000228711"/>
    </source>
</evidence>
<dbReference type="CDD" id="cd01310">
    <property type="entry name" value="TatD_DNAse"/>
    <property type="match status" value="1"/>
</dbReference>
<reference evidence="2" key="1">
    <citation type="submission" date="2017-09" db="EMBL/GenBank/DDBJ databases">
        <title>Depth-based differentiation of microbial function through sediment-hosted aquifers and enrichment of novel symbionts in the deep terrestrial subsurface.</title>
        <authorList>
            <person name="Probst A.J."/>
            <person name="Ladd B."/>
            <person name="Jarett J.K."/>
            <person name="Geller-Mcgrath D.E."/>
            <person name="Sieber C.M.K."/>
            <person name="Emerson J.B."/>
            <person name="Anantharaman K."/>
            <person name="Thomas B.C."/>
            <person name="Malmstrom R."/>
            <person name="Stieglmeier M."/>
            <person name="Klingl A."/>
            <person name="Woyke T."/>
            <person name="Ryan C.M."/>
            <person name="Banfield J.F."/>
        </authorList>
    </citation>
    <scope>NUCLEOTIDE SEQUENCE [LARGE SCALE GENOMIC DNA]</scope>
</reference>